<dbReference type="RefSeq" id="WP_129018315.1">
    <property type="nucleotide sequence ID" value="NZ_SDDZ01000011.1"/>
</dbReference>
<organism evidence="5 6">
    <name type="scientific">Gelidibacter gilvus</name>
    <dbReference type="NCBI Taxonomy" id="59602"/>
    <lineage>
        <taxon>Bacteria</taxon>
        <taxon>Pseudomonadati</taxon>
        <taxon>Bacteroidota</taxon>
        <taxon>Flavobacteriia</taxon>
        <taxon>Flavobacteriales</taxon>
        <taxon>Flavobacteriaceae</taxon>
        <taxon>Gelidibacter</taxon>
    </lineage>
</organism>
<evidence type="ECO:0000313" key="5">
    <source>
        <dbReference type="EMBL" id="RXJ45695.1"/>
    </source>
</evidence>
<dbReference type="GO" id="GO:0009253">
    <property type="term" value="P:peptidoglycan catabolic process"/>
    <property type="evidence" value="ECO:0007669"/>
    <property type="project" value="InterPro"/>
</dbReference>
<evidence type="ECO:0000259" key="4">
    <source>
        <dbReference type="SMART" id="SM00646"/>
    </source>
</evidence>
<dbReference type="PANTHER" id="PTHR30404">
    <property type="entry name" value="N-ACETYLMURAMOYL-L-ALANINE AMIDASE"/>
    <property type="match status" value="1"/>
</dbReference>
<dbReference type="InterPro" id="IPR002508">
    <property type="entry name" value="MurNAc-LAA_cat"/>
</dbReference>
<keyword evidence="3" id="KW-0378">Hydrolase</keyword>
<dbReference type="Proteomes" id="UP000289792">
    <property type="component" value="Unassembled WGS sequence"/>
</dbReference>
<evidence type="ECO:0000256" key="2">
    <source>
        <dbReference type="ARBA" id="ARBA00011901"/>
    </source>
</evidence>
<comment type="catalytic activity">
    <reaction evidence="1">
        <text>Hydrolyzes the link between N-acetylmuramoyl residues and L-amino acid residues in certain cell-wall glycopeptides.</text>
        <dbReference type="EC" id="3.5.1.28"/>
    </reaction>
</comment>
<protein>
    <recommendedName>
        <fullName evidence="2">N-acetylmuramoyl-L-alanine amidase</fullName>
        <ecNumber evidence="2">3.5.1.28</ecNumber>
    </recommendedName>
</protein>
<gene>
    <name evidence="5" type="ORF">ESZ48_14955</name>
</gene>
<keyword evidence="6" id="KW-1185">Reference proteome</keyword>
<comment type="caution">
    <text evidence="5">The sequence shown here is derived from an EMBL/GenBank/DDBJ whole genome shotgun (WGS) entry which is preliminary data.</text>
</comment>
<dbReference type="PANTHER" id="PTHR30404:SF0">
    <property type="entry name" value="N-ACETYLMURAMOYL-L-ALANINE AMIDASE AMIC"/>
    <property type="match status" value="1"/>
</dbReference>
<evidence type="ECO:0000256" key="1">
    <source>
        <dbReference type="ARBA" id="ARBA00001561"/>
    </source>
</evidence>
<feature type="domain" description="MurNAc-LAA" evidence="4">
    <location>
        <begin position="92"/>
        <end position="208"/>
    </location>
</feature>
<dbReference type="CDD" id="cd02696">
    <property type="entry name" value="MurNAc-LAA"/>
    <property type="match status" value="1"/>
</dbReference>
<proteinExistence type="predicted"/>
<reference evidence="5 6" key="1">
    <citation type="submission" date="2019-01" db="EMBL/GenBank/DDBJ databases">
        <title>Genome sequence of the Antarctic species Gelidibacter gilvus ACAM 158(T).</title>
        <authorList>
            <person name="Bowman J.P."/>
        </authorList>
    </citation>
    <scope>NUCLEOTIDE SEQUENCE [LARGE SCALE GENOMIC DNA]</scope>
    <source>
        <strain evidence="5 6">IC158</strain>
    </source>
</reference>
<dbReference type="OrthoDB" id="9806267at2"/>
<dbReference type="EC" id="3.5.1.28" evidence="2"/>
<dbReference type="Gene3D" id="3.40.630.40">
    <property type="entry name" value="Zn-dependent exopeptidases"/>
    <property type="match status" value="1"/>
</dbReference>
<dbReference type="InterPro" id="IPR050695">
    <property type="entry name" value="N-acetylmuramoyl_amidase_3"/>
</dbReference>
<dbReference type="GO" id="GO:0008745">
    <property type="term" value="F:N-acetylmuramoyl-L-alanine amidase activity"/>
    <property type="evidence" value="ECO:0007669"/>
    <property type="project" value="UniProtKB-EC"/>
</dbReference>
<evidence type="ECO:0000313" key="6">
    <source>
        <dbReference type="Proteomes" id="UP000289792"/>
    </source>
</evidence>
<evidence type="ECO:0000256" key="3">
    <source>
        <dbReference type="ARBA" id="ARBA00022801"/>
    </source>
</evidence>
<accession>A0A4Q0XCX5</accession>
<dbReference type="GO" id="GO:0030288">
    <property type="term" value="C:outer membrane-bounded periplasmic space"/>
    <property type="evidence" value="ECO:0007669"/>
    <property type="project" value="TreeGrafter"/>
</dbReference>
<name>A0A4Q0XCX5_9FLAO</name>
<dbReference type="EMBL" id="SDDZ01000011">
    <property type="protein sequence ID" value="RXJ45695.1"/>
    <property type="molecule type" value="Genomic_DNA"/>
</dbReference>
<dbReference type="SMART" id="SM00646">
    <property type="entry name" value="Ami_3"/>
    <property type="match status" value="1"/>
</dbReference>
<dbReference type="AlphaFoldDB" id="A0A4Q0XCX5"/>
<dbReference type="Pfam" id="PF01520">
    <property type="entry name" value="Amidase_3"/>
    <property type="match status" value="1"/>
</dbReference>
<dbReference type="SUPFAM" id="SSF53187">
    <property type="entry name" value="Zn-dependent exopeptidases"/>
    <property type="match status" value="1"/>
</dbReference>
<sequence>MKKALKNVSFAILLLIMSFIFGQETAIQKRILIDVGHGGKDSGAIGINGLKEKDVVLDIALEILKLNEQLELPIDIYLTRYSDTFISLSDRTKLAKALKVDVFISLHCNHANNPNARGIEVYVTNMKSIHSDGATWFAFEFQNEFKKKLGFVSRGVKFANFQVLRETKDYCPTLLLELGFLSNGDESSYFSRNNNIQLTAIVILQAIQKQ</sequence>